<keyword evidence="3" id="KW-0808">Transferase</keyword>
<dbReference type="PANTHER" id="PTHR24421:SF62">
    <property type="entry name" value="SENSORY TRANSDUCTION HISTIDINE KINASE"/>
    <property type="match status" value="1"/>
</dbReference>
<keyword evidence="4 8" id="KW-0418">Kinase</keyword>
<evidence type="ECO:0000313" key="8">
    <source>
        <dbReference type="EMBL" id="HIW99195.1"/>
    </source>
</evidence>
<dbReference type="GO" id="GO:0000160">
    <property type="term" value="P:phosphorelay signal transduction system"/>
    <property type="evidence" value="ECO:0007669"/>
    <property type="project" value="UniProtKB-KW"/>
</dbReference>
<dbReference type="InterPro" id="IPR050482">
    <property type="entry name" value="Sensor_HK_TwoCompSys"/>
</dbReference>
<dbReference type="Gene3D" id="3.30.565.10">
    <property type="entry name" value="Histidine kinase-like ATPase, C-terminal domain"/>
    <property type="match status" value="1"/>
</dbReference>
<organism evidence="8 9">
    <name type="scientific">Candidatus Nesterenkonia stercoripullorum</name>
    <dbReference type="NCBI Taxonomy" id="2838701"/>
    <lineage>
        <taxon>Bacteria</taxon>
        <taxon>Bacillati</taxon>
        <taxon>Actinomycetota</taxon>
        <taxon>Actinomycetes</taxon>
        <taxon>Micrococcales</taxon>
        <taxon>Micrococcaceae</taxon>
        <taxon>Nesterenkonia</taxon>
    </lineage>
</organism>
<comment type="caution">
    <text evidence="8">The sequence shown here is derived from an EMBL/GenBank/DDBJ whole genome shotgun (WGS) entry which is preliminary data.</text>
</comment>
<proteinExistence type="predicted"/>
<dbReference type="EMBL" id="DXGD01000127">
    <property type="protein sequence ID" value="HIW99195.1"/>
    <property type="molecule type" value="Genomic_DNA"/>
</dbReference>
<feature type="domain" description="Histidine kinase" evidence="7">
    <location>
        <begin position="103"/>
        <end position="196"/>
    </location>
</feature>
<evidence type="ECO:0000256" key="5">
    <source>
        <dbReference type="ARBA" id="ARBA00023012"/>
    </source>
</evidence>
<evidence type="ECO:0000256" key="4">
    <source>
        <dbReference type="ARBA" id="ARBA00022777"/>
    </source>
</evidence>
<evidence type="ECO:0000256" key="6">
    <source>
        <dbReference type="SAM" id="MobiDB-lite"/>
    </source>
</evidence>
<dbReference type="SUPFAM" id="SSF55874">
    <property type="entry name" value="ATPase domain of HSP90 chaperone/DNA topoisomerase II/histidine kinase"/>
    <property type="match status" value="1"/>
</dbReference>
<dbReference type="Proteomes" id="UP000824151">
    <property type="component" value="Unassembled WGS sequence"/>
</dbReference>
<evidence type="ECO:0000256" key="2">
    <source>
        <dbReference type="ARBA" id="ARBA00012438"/>
    </source>
</evidence>
<sequence>ARDSLAEARRSVHAVQPSELTGARLPEALEAVSARWAQVNDISVRGFPARGTPVRDAPVRGTPAQGTSARDTAAQEISIHNTSIEVECTGTPQPLDREIESALLRIAQEALANVAQHAAARTVRLTLSYMDEIVALDVRDDGVGFHPEPIPSQQRADGGFGILGMRQRAENVGGALTVESEPGLGTVVSATVPCSPDAEARMGPVAAPASAAGSTPAAEPAPTGGAARSEGEAL</sequence>
<dbReference type="Pfam" id="PF02518">
    <property type="entry name" value="HATPase_c"/>
    <property type="match status" value="1"/>
</dbReference>
<dbReference type="CDD" id="cd16917">
    <property type="entry name" value="HATPase_UhpB-NarQ-NarX-like"/>
    <property type="match status" value="1"/>
</dbReference>
<feature type="region of interest" description="Disordered" evidence="6">
    <location>
        <begin position="199"/>
        <end position="234"/>
    </location>
</feature>
<dbReference type="GO" id="GO:0004673">
    <property type="term" value="F:protein histidine kinase activity"/>
    <property type="evidence" value="ECO:0007669"/>
    <property type="project" value="UniProtKB-EC"/>
</dbReference>
<dbReference type="InterPro" id="IPR003594">
    <property type="entry name" value="HATPase_dom"/>
</dbReference>
<dbReference type="EC" id="2.7.13.3" evidence="2"/>
<protein>
    <recommendedName>
        <fullName evidence="2">histidine kinase</fullName>
        <ecNumber evidence="2">2.7.13.3</ecNumber>
    </recommendedName>
</protein>
<evidence type="ECO:0000259" key="7">
    <source>
        <dbReference type="PROSITE" id="PS50109"/>
    </source>
</evidence>
<reference evidence="8" key="2">
    <citation type="submission" date="2021-04" db="EMBL/GenBank/DDBJ databases">
        <authorList>
            <person name="Gilroy R."/>
        </authorList>
    </citation>
    <scope>NUCLEOTIDE SEQUENCE</scope>
    <source>
        <strain evidence="8">ChiHejej3B27-3195</strain>
    </source>
</reference>
<feature type="compositionally biased region" description="Low complexity" evidence="6">
    <location>
        <begin position="203"/>
        <end position="227"/>
    </location>
</feature>
<dbReference type="PROSITE" id="PS50109">
    <property type="entry name" value="HIS_KIN"/>
    <property type="match status" value="1"/>
</dbReference>
<feature type="non-terminal residue" evidence="8">
    <location>
        <position position="1"/>
    </location>
</feature>
<evidence type="ECO:0000313" key="9">
    <source>
        <dbReference type="Proteomes" id="UP000824151"/>
    </source>
</evidence>
<accession>A0A9D1S1U2</accession>
<dbReference type="AlphaFoldDB" id="A0A9D1S1U2"/>
<dbReference type="PRINTS" id="PR00344">
    <property type="entry name" value="BCTRLSENSOR"/>
</dbReference>
<gene>
    <name evidence="8" type="ORF">H9871_03535</name>
</gene>
<reference evidence="8" key="1">
    <citation type="journal article" date="2021" name="PeerJ">
        <title>Extensive microbial diversity within the chicken gut microbiome revealed by metagenomics and culture.</title>
        <authorList>
            <person name="Gilroy R."/>
            <person name="Ravi A."/>
            <person name="Getino M."/>
            <person name="Pursley I."/>
            <person name="Horton D.L."/>
            <person name="Alikhan N.F."/>
            <person name="Baker D."/>
            <person name="Gharbi K."/>
            <person name="Hall N."/>
            <person name="Watson M."/>
            <person name="Adriaenssens E.M."/>
            <person name="Foster-Nyarko E."/>
            <person name="Jarju S."/>
            <person name="Secka A."/>
            <person name="Antonio M."/>
            <person name="Oren A."/>
            <person name="Chaudhuri R.R."/>
            <person name="La Ragione R."/>
            <person name="Hildebrand F."/>
            <person name="Pallen M.J."/>
        </authorList>
    </citation>
    <scope>NUCLEOTIDE SEQUENCE</scope>
    <source>
        <strain evidence="8">ChiHejej3B27-3195</strain>
    </source>
</reference>
<name>A0A9D1S1U2_9MICC</name>
<evidence type="ECO:0000256" key="1">
    <source>
        <dbReference type="ARBA" id="ARBA00000085"/>
    </source>
</evidence>
<dbReference type="InterPro" id="IPR005467">
    <property type="entry name" value="His_kinase_dom"/>
</dbReference>
<keyword evidence="5" id="KW-0902">Two-component regulatory system</keyword>
<dbReference type="SMART" id="SM00387">
    <property type="entry name" value="HATPase_c"/>
    <property type="match status" value="1"/>
</dbReference>
<dbReference type="PANTHER" id="PTHR24421">
    <property type="entry name" value="NITRATE/NITRITE SENSOR PROTEIN NARX-RELATED"/>
    <property type="match status" value="1"/>
</dbReference>
<comment type="catalytic activity">
    <reaction evidence="1">
        <text>ATP + protein L-histidine = ADP + protein N-phospho-L-histidine.</text>
        <dbReference type="EC" id="2.7.13.3"/>
    </reaction>
</comment>
<feature type="region of interest" description="Disordered" evidence="6">
    <location>
        <begin position="50"/>
        <end position="72"/>
    </location>
</feature>
<dbReference type="InterPro" id="IPR036890">
    <property type="entry name" value="HATPase_C_sf"/>
</dbReference>
<evidence type="ECO:0000256" key="3">
    <source>
        <dbReference type="ARBA" id="ARBA00022679"/>
    </source>
</evidence>
<dbReference type="InterPro" id="IPR004358">
    <property type="entry name" value="Sig_transdc_His_kin-like_C"/>
</dbReference>